<dbReference type="RefSeq" id="WP_085441503.1">
    <property type="nucleotide sequence ID" value="NZ_LVJN01000018.1"/>
</dbReference>
<dbReference type="GO" id="GO:0005886">
    <property type="term" value="C:plasma membrane"/>
    <property type="evidence" value="ECO:0007669"/>
    <property type="project" value="UniProtKB-SubCell"/>
</dbReference>
<dbReference type="GO" id="GO:0008932">
    <property type="term" value="F:lytic endotransglycosylase activity"/>
    <property type="evidence" value="ECO:0007669"/>
    <property type="project" value="UniProtKB-UniRule"/>
</dbReference>
<dbReference type="Pfam" id="PF03330">
    <property type="entry name" value="DPBB_1"/>
    <property type="match status" value="1"/>
</dbReference>
<dbReference type="Gene3D" id="3.30.70.1070">
    <property type="entry name" value="Sporulation related repeat"/>
    <property type="match status" value="1"/>
</dbReference>
<evidence type="ECO:0000256" key="4">
    <source>
        <dbReference type="HAMAP-Rule" id="MF_02071"/>
    </source>
</evidence>
<evidence type="ECO:0000256" key="3">
    <source>
        <dbReference type="ARBA" id="ARBA00023316"/>
    </source>
</evidence>
<gene>
    <name evidence="4" type="primary">rlpA</name>
    <name evidence="8" type="ORF">MAIT1_02947</name>
</gene>
<feature type="region of interest" description="Disordered" evidence="6">
    <location>
        <begin position="166"/>
        <end position="192"/>
    </location>
</feature>
<keyword evidence="4 8" id="KW-0449">Lipoprotein</keyword>
<comment type="similarity">
    <text evidence="4 5">Belongs to the RlpA family.</text>
</comment>
<reference evidence="8 9" key="1">
    <citation type="journal article" date="2016" name="BMC Genomics">
        <title>Combined genomic and structural analyses of a cultured magnetotactic bacterium reveals its niche adaptation to a dynamic environment.</title>
        <authorList>
            <person name="Araujo A.C."/>
            <person name="Morillo V."/>
            <person name="Cypriano J."/>
            <person name="Teixeira L.C."/>
            <person name="Leao P."/>
            <person name="Lyra S."/>
            <person name="Almeida L.G."/>
            <person name="Bazylinski D.A."/>
            <person name="Vasconcellos A.T."/>
            <person name="Abreu F."/>
            <person name="Lins U."/>
        </authorList>
    </citation>
    <scope>NUCLEOTIDE SEQUENCE [LARGE SCALE GENOMIC DNA]</scope>
    <source>
        <strain evidence="8 9">IT-1</strain>
    </source>
</reference>
<dbReference type="PANTHER" id="PTHR34183">
    <property type="entry name" value="ENDOLYTIC PEPTIDOGLYCAN TRANSGLYCOSYLASE RLPA"/>
    <property type="match status" value="1"/>
</dbReference>
<keyword evidence="3 4" id="KW-0961">Cell wall biogenesis/degradation</keyword>
<dbReference type="GO" id="GO:0009279">
    <property type="term" value="C:cell outer membrane"/>
    <property type="evidence" value="ECO:0007669"/>
    <property type="project" value="TreeGrafter"/>
</dbReference>
<dbReference type="CDD" id="cd22268">
    <property type="entry name" value="DPBB_RlpA-like"/>
    <property type="match status" value="1"/>
</dbReference>
<keyword evidence="4" id="KW-1003">Cell membrane</keyword>
<dbReference type="OrthoDB" id="9779128at2"/>
<evidence type="ECO:0000256" key="6">
    <source>
        <dbReference type="SAM" id="MobiDB-lite"/>
    </source>
</evidence>
<dbReference type="InterPro" id="IPR012997">
    <property type="entry name" value="RplA"/>
</dbReference>
<evidence type="ECO:0000313" key="9">
    <source>
        <dbReference type="Proteomes" id="UP000194003"/>
    </source>
</evidence>
<evidence type="ECO:0000256" key="1">
    <source>
        <dbReference type="ARBA" id="ARBA00022729"/>
    </source>
</evidence>
<dbReference type="PROSITE" id="PS51257">
    <property type="entry name" value="PROKAR_LIPOPROTEIN"/>
    <property type="match status" value="1"/>
</dbReference>
<dbReference type="AlphaFoldDB" id="A0A1Y2K5P0"/>
<dbReference type="SUPFAM" id="SSF110997">
    <property type="entry name" value="Sporulation related repeat"/>
    <property type="match status" value="1"/>
</dbReference>
<dbReference type="GO" id="GO:0071555">
    <property type="term" value="P:cell wall organization"/>
    <property type="evidence" value="ECO:0007669"/>
    <property type="project" value="UniProtKB-KW"/>
</dbReference>
<name>A0A1Y2K5P0_9PROT</name>
<dbReference type="InterPro" id="IPR036680">
    <property type="entry name" value="SPOR-like_sf"/>
</dbReference>
<sequence>MIFRAARIVVGIGLLGAVLAGCSLVPKEPRYPPDKTRPYEINGVTYRPIKDAEGYVNVGVASWYGPNFDGKPTAIGERFDMHQVSAAHKTLPLPVWVRVTNLENGRQLIVRVNDRGPFVKDREIDLSYAAAKLLGYAVKGTAKVRVEALPKDADIEALKREAQSHVGAARQVRRPTAQASLAPRPATAATRPQTQVIVRRPATAKERAMAAQQAQPLKRAQSAQRVARVAPTPQPASADLANASGAFVQVGAFLARSNAERLARKLVDVGRAHVLARDQNGKRLYVVRMGPFATVAKADDMVQTLVKKGFPEGRVLFNE</sequence>
<dbReference type="SUPFAM" id="SSF50685">
    <property type="entry name" value="Barwin-like endoglucanases"/>
    <property type="match status" value="1"/>
</dbReference>
<dbReference type="EMBL" id="LVJN01000018">
    <property type="protein sequence ID" value="OSM04850.1"/>
    <property type="molecule type" value="Genomic_DNA"/>
</dbReference>
<comment type="caution">
    <text evidence="8">The sequence shown here is derived from an EMBL/GenBank/DDBJ whole genome shotgun (WGS) entry which is preliminary data.</text>
</comment>
<feature type="domain" description="SPOR" evidence="7">
    <location>
        <begin position="240"/>
        <end position="318"/>
    </location>
</feature>
<dbReference type="InterPro" id="IPR034718">
    <property type="entry name" value="RlpA"/>
</dbReference>
<dbReference type="EC" id="4.2.2.-" evidence="4"/>
<dbReference type="InterPro" id="IPR007730">
    <property type="entry name" value="SPOR-like_dom"/>
</dbReference>
<keyword evidence="1" id="KW-0732">Signal</keyword>
<dbReference type="NCBIfam" id="TIGR00413">
    <property type="entry name" value="rlpA"/>
    <property type="match status" value="1"/>
</dbReference>
<feature type="region of interest" description="Disordered" evidence="6">
    <location>
        <begin position="214"/>
        <end position="237"/>
    </location>
</feature>
<accession>A0A1Y2K5P0</accession>
<proteinExistence type="inferred from homology"/>
<dbReference type="InterPro" id="IPR036908">
    <property type="entry name" value="RlpA-like_sf"/>
</dbReference>
<feature type="compositionally biased region" description="Low complexity" evidence="6">
    <location>
        <begin position="219"/>
        <end position="230"/>
    </location>
</feature>
<dbReference type="GO" id="GO:0042834">
    <property type="term" value="F:peptidoglycan binding"/>
    <property type="evidence" value="ECO:0007669"/>
    <property type="project" value="InterPro"/>
</dbReference>
<evidence type="ECO:0000313" key="8">
    <source>
        <dbReference type="EMBL" id="OSM04850.1"/>
    </source>
</evidence>
<evidence type="ECO:0000256" key="2">
    <source>
        <dbReference type="ARBA" id="ARBA00023239"/>
    </source>
</evidence>
<dbReference type="HAMAP" id="MF_02071">
    <property type="entry name" value="RlpA"/>
    <property type="match status" value="1"/>
</dbReference>
<dbReference type="STRING" id="1434232.MAIT1_02947"/>
<keyword evidence="4" id="KW-0472">Membrane</keyword>
<dbReference type="Proteomes" id="UP000194003">
    <property type="component" value="Unassembled WGS sequence"/>
</dbReference>
<evidence type="ECO:0000256" key="5">
    <source>
        <dbReference type="RuleBase" id="RU003495"/>
    </source>
</evidence>
<dbReference type="Pfam" id="PF05036">
    <property type="entry name" value="SPOR"/>
    <property type="match status" value="1"/>
</dbReference>
<feature type="compositionally biased region" description="Low complexity" evidence="6">
    <location>
        <begin position="177"/>
        <end position="192"/>
    </location>
</feature>
<dbReference type="Gene3D" id="2.40.40.10">
    <property type="entry name" value="RlpA-like domain"/>
    <property type="match status" value="1"/>
</dbReference>
<evidence type="ECO:0000259" key="7">
    <source>
        <dbReference type="PROSITE" id="PS51724"/>
    </source>
</evidence>
<keyword evidence="4" id="KW-0564">Palmitate</keyword>
<dbReference type="PROSITE" id="PS51724">
    <property type="entry name" value="SPOR"/>
    <property type="match status" value="1"/>
</dbReference>
<dbReference type="GO" id="GO:0000270">
    <property type="term" value="P:peptidoglycan metabolic process"/>
    <property type="evidence" value="ECO:0007669"/>
    <property type="project" value="UniProtKB-UniRule"/>
</dbReference>
<organism evidence="8 9">
    <name type="scientific">Magnetofaba australis IT-1</name>
    <dbReference type="NCBI Taxonomy" id="1434232"/>
    <lineage>
        <taxon>Bacteria</taxon>
        <taxon>Pseudomonadati</taxon>
        <taxon>Pseudomonadota</taxon>
        <taxon>Magnetococcia</taxon>
        <taxon>Magnetococcales</taxon>
        <taxon>Magnetococcaceae</taxon>
        <taxon>Magnetofaba</taxon>
    </lineage>
</organism>
<protein>
    <recommendedName>
        <fullName evidence="4">Endolytic peptidoglycan transglycosylase RlpA</fullName>
        <ecNumber evidence="4">4.2.2.-</ecNumber>
    </recommendedName>
</protein>
<comment type="subcellular location">
    <subcellularLocation>
        <location evidence="4">Cell membrane</location>
        <topology evidence="4">Lipid-anchor</topology>
    </subcellularLocation>
</comment>
<keyword evidence="9" id="KW-1185">Reference proteome</keyword>
<dbReference type="InterPro" id="IPR009009">
    <property type="entry name" value="RlpA-like_DPBB"/>
</dbReference>
<comment type="function">
    <text evidence="4">Lytic transglycosylase with a strong preference for naked glycan strands that lack stem peptides.</text>
</comment>
<dbReference type="PANTHER" id="PTHR34183:SF1">
    <property type="entry name" value="ENDOLYTIC PEPTIDOGLYCAN TRANSGLYCOSYLASE RLPA"/>
    <property type="match status" value="1"/>
</dbReference>
<keyword evidence="2 4" id="KW-0456">Lyase</keyword>